<dbReference type="GO" id="GO:0016780">
    <property type="term" value="F:phosphotransferase activity, for other substituted phosphate groups"/>
    <property type="evidence" value="ECO:0007669"/>
    <property type="project" value="InterPro"/>
</dbReference>
<gene>
    <name evidence="2" type="ORF">NCTC13100_00142</name>
</gene>
<dbReference type="EMBL" id="UGTI01000001">
    <property type="protein sequence ID" value="SUB77028.1"/>
    <property type="molecule type" value="Genomic_DNA"/>
</dbReference>
<dbReference type="Gene3D" id="1.20.120.1760">
    <property type="match status" value="1"/>
</dbReference>
<sequence length="237" mass="26623">MTNLKNDIKMAEAKKAIAKDRERTNVLRKGEQTAIAWLVQRIPSWITSNGLTAIGFMGNVIVGLSFILGAYVNRYWLLICSIGFFISWFGDSLDGRLAYYRNKPRKWFGFCLDITVDWFGIVLIGLGFIFYAAGFWKLIGFAFVAMYGGEMIVSQLRYKVSDRYSIDSGVFGPTEVRILLAAMISLEAFVPGTLNYLGLGACIILTVLHFLDVRALLRTADERDTIENAEKLKNKAS</sequence>
<dbReference type="RefSeq" id="WP_018359708.1">
    <property type="nucleotide sequence ID" value="NZ_JRFB01000018.1"/>
</dbReference>
<keyword evidence="1" id="KW-1133">Transmembrane helix</keyword>
<proteinExistence type="predicted"/>
<evidence type="ECO:0000256" key="1">
    <source>
        <dbReference type="SAM" id="Phobius"/>
    </source>
</evidence>
<name>A0A379DF43_9PORP</name>
<dbReference type="InterPro" id="IPR043130">
    <property type="entry name" value="CDP-OH_PTrfase_TM_dom"/>
</dbReference>
<feature type="transmembrane region" description="Helical" evidence="1">
    <location>
        <begin position="75"/>
        <end position="95"/>
    </location>
</feature>
<protein>
    <recommendedName>
        <fullName evidence="4">CDP-alcohol phosphatidyltransferase</fullName>
    </recommendedName>
</protein>
<accession>A0A379DF43</accession>
<organism evidence="2 3">
    <name type="scientific">Porphyromonas macacae</name>
    <dbReference type="NCBI Taxonomy" id="28115"/>
    <lineage>
        <taxon>Bacteria</taxon>
        <taxon>Pseudomonadati</taxon>
        <taxon>Bacteroidota</taxon>
        <taxon>Bacteroidia</taxon>
        <taxon>Bacteroidales</taxon>
        <taxon>Porphyromonadaceae</taxon>
        <taxon>Porphyromonas</taxon>
    </lineage>
</organism>
<dbReference type="GO" id="GO:0008654">
    <property type="term" value="P:phospholipid biosynthetic process"/>
    <property type="evidence" value="ECO:0007669"/>
    <property type="project" value="InterPro"/>
</dbReference>
<evidence type="ECO:0000313" key="2">
    <source>
        <dbReference type="EMBL" id="SUB77028.1"/>
    </source>
</evidence>
<evidence type="ECO:0000313" key="3">
    <source>
        <dbReference type="Proteomes" id="UP000254263"/>
    </source>
</evidence>
<evidence type="ECO:0008006" key="4">
    <source>
        <dbReference type="Google" id="ProtNLM"/>
    </source>
</evidence>
<feature type="transmembrane region" description="Helical" evidence="1">
    <location>
        <begin position="50"/>
        <end position="69"/>
    </location>
</feature>
<dbReference type="GO" id="GO:0016020">
    <property type="term" value="C:membrane"/>
    <property type="evidence" value="ECO:0007669"/>
    <property type="project" value="InterPro"/>
</dbReference>
<reference evidence="2 3" key="1">
    <citation type="submission" date="2018-06" db="EMBL/GenBank/DDBJ databases">
        <authorList>
            <consortium name="Pathogen Informatics"/>
            <person name="Doyle S."/>
        </authorList>
    </citation>
    <scope>NUCLEOTIDE SEQUENCE [LARGE SCALE GENOMIC DNA]</scope>
    <source>
        <strain evidence="2 3">NCTC13100</strain>
    </source>
</reference>
<dbReference type="Proteomes" id="UP000254263">
    <property type="component" value="Unassembled WGS sequence"/>
</dbReference>
<dbReference type="Pfam" id="PF01066">
    <property type="entry name" value="CDP-OH_P_transf"/>
    <property type="match status" value="1"/>
</dbReference>
<feature type="transmembrane region" description="Helical" evidence="1">
    <location>
        <begin position="196"/>
        <end position="217"/>
    </location>
</feature>
<dbReference type="AlphaFoldDB" id="A0A379DF43"/>
<keyword evidence="1" id="KW-0472">Membrane</keyword>
<feature type="transmembrane region" description="Helical" evidence="1">
    <location>
        <begin position="107"/>
        <end position="132"/>
    </location>
</feature>
<keyword evidence="1" id="KW-0812">Transmembrane</keyword>
<dbReference type="InterPro" id="IPR000462">
    <property type="entry name" value="CDP-OH_P_trans"/>
</dbReference>